<proteinExistence type="predicted"/>
<feature type="transmembrane region" description="Helical" evidence="2">
    <location>
        <begin position="160"/>
        <end position="181"/>
    </location>
</feature>
<feature type="region of interest" description="Disordered" evidence="1">
    <location>
        <begin position="72"/>
        <end position="109"/>
    </location>
</feature>
<organism evidence="3 4">
    <name type="scientific">Polarella glacialis</name>
    <name type="common">Dinoflagellate</name>
    <dbReference type="NCBI Taxonomy" id="89957"/>
    <lineage>
        <taxon>Eukaryota</taxon>
        <taxon>Sar</taxon>
        <taxon>Alveolata</taxon>
        <taxon>Dinophyceae</taxon>
        <taxon>Suessiales</taxon>
        <taxon>Suessiaceae</taxon>
        <taxon>Polarella</taxon>
    </lineage>
</organism>
<comment type="caution">
    <text evidence="3">The sequence shown here is derived from an EMBL/GenBank/DDBJ whole genome shotgun (WGS) entry which is preliminary data.</text>
</comment>
<evidence type="ECO:0000313" key="3">
    <source>
        <dbReference type="EMBL" id="CAE8649903.1"/>
    </source>
</evidence>
<gene>
    <name evidence="3" type="ORF">PGLA2088_LOCUS7834</name>
</gene>
<evidence type="ECO:0000256" key="1">
    <source>
        <dbReference type="SAM" id="MobiDB-lite"/>
    </source>
</evidence>
<evidence type="ECO:0000313" key="4">
    <source>
        <dbReference type="Proteomes" id="UP000626109"/>
    </source>
</evidence>
<keyword evidence="2" id="KW-0812">Transmembrane</keyword>
<dbReference type="EMBL" id="CAJNNW010008298">
    <property type="protein sequence ID" value="CAE8649903.1"/>
    <property type="molecule type" value="Genomic_DNA"/>
</dbReference>
<protein>
    <submittedName>
        <fullName evidence="3">Uncharacterized protein</fullName>
    </submittedName>
</protein>
<evidence type="ECO:0000256" key="2">
    <source>
        <dbReference type="SAM" id="Phobius"/>
    </source>
</evidence>
<dbReference type="AlphaFoldDB" id="A0A813IF47"/>
<feature type="transmembrane region" description="Helical" evidence="2">
    <location>
        <begin position="193"/>
        <end position="217"/>
    </location>
</feature>
<feature type="compositionally biased region" description="Basic and acidic residues" evidence="1">
    <location>
        <begin position="82"/>
        <end position="97"/>
    </location>
</feature>
<accession>A0A813IF47</accession>
<reference evidence="3" key="1">
    <citation type="submission" date="2021-02" db="EMBL/GenBank/DDBJ databases">
        <authorList>
            <person name="Dougan E. K."/>
            <person name="Rhodes N."/>
            <person name="Thang M."/>
            <person name="Chan C."/>
        </authorList>
    </citation>
    <scope>NUCLEOTIDE SEQUENCE</scope>
</reference>
<dbReference type="Proteomes" id="UP000626109">
    <property type="component" value="Unassembled WGS sequence"/>
</dbReference>
<keyword evidence="2" id="KW-1133">Transmembrane helix</keyword>
<name>A0A813IF47_POLGL</name>
<sequence length="541" mass="57627">MARSLRAVHGRSDPRRQLAPPAVRRARALTVVGSAALALCAAGAAFLSAGSRGSGFGSRSAAATLGQGAEARTVASAKGKSSQKEEAAPPVEKDRTGPPRSDAAITPRTPKDMGVQNAYFPLLIPAGLEHVCSLDQCMAGGALWVPGSEDNLVVFRGPELAWAGASLAGLLLLAFLLGVALRPCVRCVYRGVLACSVCLRPAFAVVNWVLSGCAWLVRRSRVEPASSVSAPLPASSWERLCFAALRLVSRRRRISLAFRHPQSGHRVSRKARASVMADPSAAELNLLNDLAAIYDWAGVSGDLRGTLATALGMPTKIRDMVFVSRAAWDLTVGSLTLAGATAVSARVQVSSWERLLIAALRLISRRELSNWSNYSSAVDKPVDVEKLSDKCQAYGQWRNTFRLTWDLKESRANLACKMGERTYPVLAAVGAAAERRLGWTKALLWMSMSFPNCVAQASGGAAVEWAGAHFPQGRGSPSGSRIQVPAGLGREVKSDSRGALGASLGNKFLPRRFVTTAAVSRPEIFPVELATENRIDSRSHL</sequence>
<feature type="region of interest" description="Disordered" evidence="1">
    <location>
        <begin position="1"/>
        <end position="22"/>
    </location>
</feature>
<keyword evidence="2" id="KW-0472">Membrane</keyword>